<keyword evidence="1" id="KW-0812">Transmembrane</keyword>
<organism evidence="2 3">
    <name type="scientific">Jannaschia pohangensis</name>
    <dbReference type="NCBI Taxonomy" id="390807"/>
    <lineage>
        <taxon>Bacteria</taxon>
        <taxon>Pseudomonadati</taxon>
        <taxon>Pseudomonadota</taxon>
        <taxon>Alphaproteobacteria</taxon>
        <taxon>Rhodobacterales</taxon>
        <taxon>Roseobacteraceae</taxon>
        <taxon>Jannaschia</taxon>
    </lineage>
</organism>
<keyword evidence="1" id="KW-1133">Transmembrane helix</keyword>
<feature type="transmembrane region" description="Helical" evidence="1">
    <location>
        <begin position="122"/>
        <end position="141"/>
    </location>
</feature>
<dbReference type="RefSeq" id="WP_092779718.1">
    <property type="nucleotide sequence ID" value="NZ_FORA01000002.1"/>
</dbReference>
<dbReference type="Pfam" id="PF04654">
    <property type="entry name" value="DUF599"/>
    <property type="match status" value="1"/>
</dbReference>
<keyword evidence="1" id="KW-0472">Membrane</keyword>
<dbReference type="Proteomes" id="UP000199110">
    <property type="component" value="Unassembled WGS sequence"/>
</dbReference>
<dbReference type="STRING" id="390807.SAMN04488095_1970"/>
<gene>
    <name evidence="2" type="ORF">SAMN04488095_1970</name>
</gene>
<evidence type="ECO:0000313" key="2">
    <source>
        <dbReference type="EMBL" id="SFJ00969.1"/>
    </source>
</evidence>
<proteinExistence type="predicted"/>
<feature type="transmembrane region" description="Helical" evidence="1">
    <location>
        <begin position="6"/>
        <end position="31"/>
    </location>
</feature>
<accession>A0A1I3MVI9</accession>
<protein>
    <submittedName>
        <fullName evidence="2">Uncharacterized membrane protein</fullName>
    </submittedName>
</protein>
<feature type="transmembrane region" description="Helical" evidence="1">
    <location>
        <begin position="194"/>
        <end position="216"/>
    </location>
</feature>
<name>A0A1I3MVI9_9RHOB</name>
<dbReference type="OrthoDB" id="9806874at2"/>
<keyword evidence="3" id="KW-1185">Reference proteome</keyword>
<reference evidence="2 3" key="1">
    <citation type="submission" date="2016-10" db="EMBL/GenBank/DDBJ databases">
        <authorList>
            <person name="de Groot N.N."/>
        </authorList>
    </citation>
    <scope>NUCLEOTIDE SEQUENCE [LARGE SCALE GENOMIC DNA]</scope>
    <source>
        <strain evidence="2 3">DSM 19073</strain>
    </source>
</reference>
<dbReference type="AlphaFoldDB" id="A0A1I3MVI9"/>
<dbReference type="InterPro" id="IPR006747">
    <property type="entry name" value="DUF599"/>
</dbReference>
<feature type="transmembrane region" description="Helical" evidence="1">
    <location>
        <begin position="78"/>
        <end position="97"/>
    </location>
</feature>
<dbReference type="EMBL" id="FORA01000002">
    <property type="protein sequence ID" value="SFJ00969.1"/>
    <property type="molecule type" value="Genomic_DNA"/>
</dbReference>
<sequence length="237" mass="25776">MLPDLLTAFTFLDGLALGLLALTWVSVGWIIEHPPKGRASVSVLMQRYRRDWMVEMTTRQPRIFDAAILSSLRQGTTFLTSALMIAVGGVLALAGNADRLDGIVMGLGGGFNIGETAVSHPVIFWQAKLGVVALLLTHAVFKFIWSNRLFGYCSVVMASVPNDISDARVLKRAAQDAEINIRAALNFNRGLRSVYFAFAALTWILGPIVLILAVAITARSVLSREFASTSRGVLLEE</sequence>
<evidence type="ECO:0000256" key="1">
    <source>
        <dbReference type="SAM" id="Phobius"/>
    </source>
</evidence>
<evidence type="ECO:0000313" key="3">
    <source>
        <dbReference type="Proteomes" id="UP000199110"/>
    </source>
</evidence>